<gene>
    <name evidence="2" type="ORF">C9994_17115</name>
</gene>
<evidence type="ECO:0000313" key="2">
    <source>
        <dbReference type="EMBL" id="PTB90603.1"/>
    </source>
</evidence>
<sequence>PVKSKISFIYSGTIGKEYGTLEAIKFCQNLYKTNSKVSLTIIGYSADYKYLKKITESIKLTPYISLKGGEKPVPNEEILKELLIADIAIMPYEINENTAGRIPTKFYECLALHKPMLIPNHVMWLNMLEKYPAAIGVDFEDSNMKKFEAELSKKWFYKTLPGKEIQWSDEENKLIPFVKKHTLK</sequence>
<feature type="domain" description="Glycosyl transferase family 1" evidence="1">
    <location>
        <begin position="5"/>
        <end position="132"/>
    </location>
</feature>
<dbReference type="Pfam" id="PF00534">
    <property type="entry name" value="Glycos_transf_1"/>
    <property type="match status" value="1"/>
</dbReference>
<dbReference type="EMBL" id="PYVU01000623">
    <property type="protein sequence ID" value="PTB90603.1"/>
    <property type="molecule type" value="Genomic_DNA"/>
</dbReference>
<name>A0A2T4D9W9_9BACT</name>
<dbReference type="SUPFAM" id="SSF53756">
    <property type="entry name" value="UDP-Glycosyltransferase/glycogen phosphorylase"/>
    <property type="match status" value="1"/>
</dbReference>
<organism evidence="2 3">
    <name type="scientific">Marivirga lumbricoides</name>
    <dbReference type="NCBI Taxonomy" id="1046115"/>
    <lineage>
        <taxon>Bacteria</taxon>
        <taxon>Pseudomonadati</taxon>
        <taxon>Bacteroidota</taxon>
        <taxon>Cytophagia</taxon>
        <taxon>Cytophagales</taxon>
        <taxon>Marivirgaceae</taxon>
        <taxon>Marivirga</taxon>
    </lineage>
</organism>
<accession>A0A2T4D9W9</accession>
<dbReference type="AlphaFoldDB" id="A0A2T4D9W9"/>
<dbReference type="Proteomes" id="UP000240608">
    <property type="component" value="Unassembled WGS sequence"/>
</dbReference>
<dbReference type="GO" id="GO:0016757">
    <property type="term" value="F:glycosyltransferase activity"/>
    <property type="evidence" value="ECO:0007669"/>
    <property type="project" value="InterPro"/>
</dbReference>
<evidence type="ECO:0000313" key="3">
    <source>
        <dbReference type="Proteomes" id="UP000240608"/>
    </source>
</evidence>
<reference evidence="2 3" key="1">
    <citation type="submission" date="2018-03" db="EMBL/GenBank/DDBJ databases">
        <title>Cross-interface Injection: A General Nanoliter Liquid Handling Method Applied to Single Cells Genome Amplification Automated Nanoliter Liquid Handling Applied to Single Cell Multiple Displacement Amplification.</title>
        <authorList>
            <person name="Yun J."/>
            <person name="Xu P."/>
            <person name="Xu J."/>
            <person name="Dai X."/>
            <person name="Wang Y."/>
            <person name="Zheng X."/>
            <person name="Cao C."/>
            <person name="Yi Q."/>
            <person name="Zhu Y."/>
            <person name="Wang L."/>
            <person name="Dong Z."/>
            <person name="Huang Y."/>
            <person name="Huang L."/>
            <person name="Du W."/>
        </authorList>
    </citation>
    <scope>NUCLEOTIDE SEQUENCE [LARGE SCALE GENOMIC DNA]</scope>
    <source>
        <strain evidence="2 3">Z-D1-2</strain>
    </source>
</reference>
<dbReference type="Gene3D" id="3.40.50.2000">
    <property type="entry name" value="Glycogen Phosphorylase B"/>
    <property type="match status" value="1"/>
</dbReference>
<evidence type="ECO:0000259" key="1">
    <source>
        <dbReference type="Pfam" id="PF00534"/>
    </source>
</evidence>
<proteinExistence type="predicted"/>
<comment type="caution">
    <text evidence="2">The sequence shown here is derived from an EMBL/GenBank/DDBJ whole genome shotgun (WGS) entry which is preliminary data.</text>
</comment>
<dbReference type="InterPro" id="IPR001296">
    <property type="entry name" value="Glyco_trans_1"/>
</dbReference>
<protein>
    <recommendedName>
        <fullName evidence="1">Glycosyl transferase family 1 domain-containing protein</fullName>
    </recommendedName>
</protein>
<feature type="non-terminal residue" evidence="2">
    <location>
        <position position="1"/>
    </location>
</feature>